<keyword evidence="1" id="KW-1133">Transmembrane helix</keyword>
<organism evidence="2 3">
    <name type="scientific">Lysobacter korlensis</name>
    <dbReference type="NCBI Taxonomy" id="553636"/>
    <lineage>
        <taxon>Bacteria</taxon>
        <taxon>Pseudomonadati</taxon>
        <taxon>Pseudomonadota</taxon>
        <taxon>Gammaproteobacteria</taxon>
        <taxon>Lysobacterales</taxon>
        <taxon>Lysobacteraceae</taxon>
        <taxon>Lysobacter</taxon>
    </lineage>
</organism>
<feature type="transmembrane region" description="Helical" evidence="1">
    <location>
        <begin position="20"/>
        <end position="39"/>
    </location>
</feature>
<keyword evidence="3" id="KW-1185">Reference proteome</keyword>
<protein>
    <recommendedName>
        <fullName evidence="4">DUF2474 domain-containing protein</fullName>
    </recommendedName>
</protein>
<evidence type="ECO:0000256" key="1">
    <source>
        <dbReference type="SAM" id="Phobius"/>
    </source>
</evidence>
<proteinExistence type="predicted"/>
<evidence type="ECO:0000313" key="3">
    <source>
        <dbReference type="Proteomes" id="UP001589896"/>
    </source>
</evidence>
<name>A0ABV6S1D7_9GAMM</name>
<keyword evidence="1" id="KW-0472">Membrane</keyword>
<dbReference type="Proteomes" id="UP001589896">
    <property type="component" value="Unassembled WGS sequence"/>
</dbReference>
<dbReference type="RefSeq" id="WP_386675496.1">
    <property type="nucleotide sequence ID" value="NZ_JBHLTG010000010.1"/>
</dbReference>
<gene>
    <name evidence="2" type="ORF">ACFFGH_29270</name>
</gene>
<evidence type="ECO:0000313" key="2">
    <source>
        <dbReference type="EMBL" id="MFC0681943.1"/>
    </source>
</evidence>
<dbReference type="EMBL" id="JBHLTG010000010">
    <property type="protein sequence ID" value="MFC0681943.1"/>
    <property type="molecule type" value="Genomic_DNA"/>
</dbReference>
<reference evidence="2 3" key="1">
    <citation type="submission" date="2024-09" db="EMBL/GenBank/DDBJ databases">
        <authorList>
            <person name="Sun Q."/>
            <person name="Mori K."/>
        </authorList>
    </citation>
    <scope>NUCLEOTIDE SEQUENCE [LARGE SCALE GENOMIC DNA]</scope>
    <source>
        <strain evidence="2 3">KCTC 23076</strain>
    </source>
</reference>
<evidence type="ECO:0008006" key="4">
    <source>
        <dbReference type="Google" id="ProtNLM"/>
    </source>
</evidence>
<accession>A0ABV6S1D7</accession>
<keyword evidence="1" id="KW-0812">Transmembrane</keyword>
<comment type="caution">
    <text evidence="2">The sequence shown here is derived from an EMBL/GenBank/DDBJ whole genome shotgun (WGS) entry which is preliminary data.</text>
</comment>
<sequence length="42" mass="4448">MSAADQNSASRNRMRAILKVWVLTVSGTASVALGALALTRPY</sequence>